<feature type="transmembrane region" description="Helical" evidence="1">
    <location>
        <begin position="33"/>
        <end position="51"/>
    </location>
</feature>
<organism evidence="2 3">
    <name type="scientific">Promethearchaeum syntrophicum</name>
    <dbReference type="NCBI Taxonomy" id="2594042"/>
    <lineage>
        <taxon>Archaea</taxon>
        <taxon>Promethearchaeati</taxon>
        <taxon>Promethearchaeota</taxon>
        <taxon>Promethearchaeia</taxon>
        <taxon>Promethearchaeales</taxon>
        <taxon>Promethearchaeaceae</taxon>
        <taxon>Promethearchaeum</taxon>
    </lineage>
</organism>
<keyword evidence="1" id="KW-0472">Membrane</keyword>
<name>A0A5B9DBW1_9ARCH</name>
<gene>
    <name evidence="2" type="ORF">DSAG12_01995</name>
</gene>
<feature type="transmembrane region" description="Helical" evidence="1">
    <location>
        <begin position="110"/>
        <end position="134"/>
    </location>
</feature>
<dbReference type="KEGG" id="psyt:DSAG12_01995"/>
<proteinExistence type="predicted"/>
<keyword evidence="3" id="KW-1185">Reference proteome</keyword>
<dbReference type="Proteomes" id="UP000321408">
    <property type="component" value="Chromosome"/>
</dbReference>
<sequence>MDKKKIEKIGEKLNINSSEIEPKNSQNRLIKHLFWKIQVSNFVLSNLYGIFFGVIDRITYLSNYPYIYTNYYSTFSILGVSSINIANGIYTIPKRKNFNLNQIMRIGIYIINLIISFAVSRLLFLSIGSFGIAIKYGVYDSSKKK</sequence>
<feature type="transmembrane region" description="Helical" evidence="1">
    <location>
        <begin position="71"/>
        <end position="90"/>
    </location>
</feature>
<evidence type="ECO:0000256" key="1">
    <source>
        <dbReference type="SAM" id="Phobius"/>
    </source>
</evidence>
<protein>
    <submittedName>
        <fullName evidence="2">Uncharacterized protein</fullName>
    </submittedName>
</protein>
<accession>A0A5B9DBW1</accession>
<evidence type="ECO:0000313" key="3">
    <source>
        <dbReference type="Proteomes" id="UP000321408"/>
    </source>
</evidence>
<dbReference type="EMBL" id="CP042905">
    <property type="protein sequence ID" value="QEE16166.1"/>
    <property type="molecule type" value="Genomic_DNA"/>
</dbReference>
<reference evidence="2 3" key="1">
    <citation type="journal article" date="2020" name="Nature">
        <title>Isolation of an archaeon at the prokaryote-eukaryote interface.</title>
        <authorList>
            <person name="Imachi H."/>
            <person name="Nobu M.K."/>
            <person name="Nakahara N."/>
            <person name="Morono Y."/>
            <person name="Ogawara M."/>
            <person name="Takaki Y."/>
            <person name="Takano Y."/>
            <person name="Uematsu K."/>
            <person name="Ikuta T."/>
            <person name="Ito M."/>
            <person name="Matsui Y."/>
            <person name="Miyazaki M."/>
            <person name="Murata K."/>
            <person name="Saito Y."/>
            <person name="Sakai S."/>
            <person name="Song C."/>
            <person name="Tasumi E."/>
            <person name="Yamanaka Y."/>
            <person name="Yamaguchi T."/>
            <person name="Kamagata Y."/>
            <person name="Tamaki H."/>
            <person name="Takai K."/>
        </authorList>
    </citation>
    <scope>NUCLEOTIDE SEQUENCE [LARGE SCALE GENOMIC DNA]</scope>
    <source>
        <strain evidence="2 3">MK-D1</strain>
    </source>
</reference>
<keyword evidence="1" id="KW-0812">Transmembrane</keyword>
<evidence type="ECO:0000313" key="2">
    <source>
        <dbReference type="EMBL" id="QEE16166.1"/>
    </source>
</evidence>
<dbReference type="GeneID" id="41329985"/>
<dbReference type="AlphaFoldDB" id="A0A5B9DBW1"/>
<dbReference type="RefSeq" id="WP_147663045.1">
    <property type="nucleotide sequence ID" value="NZ_CP042905.2"/>
</dbReference>
<reference evidence="2 3" key="2">
    <citation type="journal article" date="2024" name="Int. J. Syst. Evol. Microbiol.">
        <title>Promethearchaeum syntrophicum gen. nov., sp. nov., an anaerobic, obligately syntrophic archaeon, the first isolate of the lineage 'Asgard' archaea, and proposal of the new archaeal phylum Promethearchaeota phyl. nov. and kingdom Promethearchaeati regn. nov.</title>
        <authorList>
            <person name="Imachi H."/>
            <person name="Nobu M.K."/>
            <person name="Kato S."/>
            <person name="Takaki Y."/>
            <person name="Miyazaki M."/>
            <person name="Miyata M."/>
            <person name="Ogawara M."/>
            <person name="Saito Y."/>
            <person name="Sakai S."/>
            <person name="Tahara Y.O."/>
            <person name="Takano Y."/>
            <person name="Tasumi E."/>
            <person name="Uematsu K."/>
            <person name="Yoshimura T."/>
            <person name="Itoh T."/>
            <person name="Ohkuma M."/>
            <person name="Takai K."/>
        </authorList>
    </citation>
    <scope>NUCLEOTIDE SEQUENCE [LARGE SCALE GENOMIC DNA]</scope>
    <source>
        <strain evidence="2 3">MK-D1</strain>
    </source>
</reference>
<keyword evidence="1" id="KW-1133">Transmembrane helix</keyword>